<evidence type="ECO:0000256" key="2">
    <source>
        <dbReference type="ARBA" id="ARBA00022448"/>
    </source>
</evidence>
<dbReference type="Proteomes" id="UP000050517">
    <property type="component" value="Unassembled WGS sequence"/>
</dbReference>
<protein>
    <submittedName>
        <fullName evidence="6">Oligopeptide transport ATP-binding protein OppF</fullName>
    </submittedName>
</protein>
<dbReference type="GO" id="GO:0055085">
    <property type="term" value="P:transmembrane transport"/>
    <property type="evidence" value="ECO:0007669"/>
    <property type="project" value="UniProtKB-ARBA"/>
</dbReference>
<dbReference type="SMART" id="SM00382">
    <property type="entry name" value="AAA"/>
    <property type="match status" value="1"/>
</dbReference>
<evidence type="ECO:0000313" key="7">
    <source>
        <dbReference type="Proteomes" id="UP000050517"/>
    </source>
</evidence>
<keyword evidence="4 6" id="KW-0067">ATP-binding</keyword>
<keyword evidence="2" id="KW-0813">Transport</keyword>
<dbReference type="InterPro" id="IPR017871">
    <property type="entry name" value="ABC_transporter-like_CS"/>
</dbReference>
<dbReference type="STRING" id="1544416.Cocul_00137"/>
<dbReference type="InterPro" id="IPR027417">
    <property type="entry name" value="P-loop_NTPase"/>
</dbReference>
<evidence type="ECO:0000313" key="6">
    <source>
        <dbReference type="EMBL" id="KQB85004.1"/>
    </source>
</evidence>
<dbReference type="Gene3D" id="3.40.50.300">
    <property type="entry name" value="P-loop containing nucleotide triphosphate hydrolases"/>
    <property type="match status" value="1"/>
</dbReference>
<dbReference type="PANTHER" id="PTHR43776">
    <property type="entry name" value="TRANSPORT ATP-BINDING PROTEIN"/>
    <property type="match status" value="1"/>
</dbReference>
<keyword evidence="3" id="KW-0547">Nucleotide-binding</keyword>
<dbReference type="GO" id="GO:0016887">
    <property type="term" value="F:ATP hydrolysis activity"/>
    <property type="evidence" value="ECO:0007669"/>
    <property type="project" value="InterPro"/>
</dbReference>
<reference evidence="6 7" key="1">
    <citation type="submission" date="2015-10" db="EMBL/GenBank/DDBJ databases">
        <title>Corynebacteirum lowii and Corynebacterium oculi species nova, derived from human clinical disease and and emended description of Corynebacterium mastiditis.</title>
        <authorList>
            <person name="Bernard K."/>
            <person name="Pacheco A.L."/>
            <person name="Mcdougall C."/>
            <person name="Burtx T."/>
            <person name="Weibe D."/>
            <person name="Tyler S."/>
            <person name="Olson A.B."/>
            <person name="Cnockaert M."/>
            <person name="Eguchi H."/>
            <person name="Kuwahara T."/>
            <person name="Nakayama-Imaohji H."/>
            <person name="Boudewijins M."/>
            <person name="Van Hoecke F."/>
            <person name="Bernier A.-M."/>
            <person name="Vandamme P."/>
        </authorList>
    </citation>
    <scope>NUCLEOTIDE SEQUENCE [LARGE SCALE GENOMIC DNA]</scope>
    <source>
        <strain evidence="6 7">NML 130210</strain>
    </source>
</reference>
<dbReference type="InterPro" id="IPR050319">
    <property type="entry name" value="ABC_transp_ATP-bind"/>
</dbReference>
<evidence type="ECO:0000256" key="4">
    <source>
        <dbReference type="ARBA" id="ARBA00022840"/>
    </source>
</evidence>
<dbReference type="PROSITE" id="PS00211">
    <property type="entry name" value="ABC_TRANSPORTER_1"/>
    <property type="match status" value="1"/>
</dbReference>
<comment type="caution">
    <text evidence="6">The sequence shown here is derived from an EMBL/GenBank/DDBJ whole genome shotgun (WGS) entry which is preliminary data.</text>
</comment>
<dbReference type="PATRIC" id="fig|1544416.3.peg.139"/>
<dbReference type="InterPro" id="IPR003593">
    <property type="entry name" value="AAA+_ATPase"/>
</dbReference>
<sequence length="269" mass="29277">MASVVPPEEPPLLEVQHLEQRFGGVPAVRDVSFTVPHGSTHAIVGESGSGKTTTGRIIAGFQRPTSGSVRLGDTRVEGLGARGLRELRRRAQLVYQNPYSSLDPRRSVGYSVGEPLRSIGGFAARGLRRKVEQYLDLVALDPALASRRPAELSGGQRQRVALARALIVEPELVVLDEAVSALDVSVQAQITSLLRRLQEELGLTYVFISHDLAVVRQIAHTVSVIHRGEQVEWGSTAEVFDHPTSEYTQALLRAIPGQRYRDGALNLGL</sequence>
<dbReference type="PANTHER" id="PTHR43776:SF7">
    <property type="entry name" value="D,D-DIPEPTIDE TRANSPORT ATP-BINDING PROTEIN DDPF-RELATED"/>
    <property type="match status" value="1"/>
</dbReference>
<dbReference type="SUPFAM" id="SSF52540">
    <property type="entry name" value="P-loop containing nucleoside triphosphate hydrolases"/>
    <property type="match status" value="1"/>
</dbReference>
<dbReference type="CDD" id="cd03257">
    <property type="entry name" value="ABC_NikE_OppD_transporters"/>
    <property type="match status" value="1"/>
</dbReference>
<dbReference type="Pfam" id="PF00005">
    <property type="entry name" value="ABC_tran"/>
    <property type="match status" value="1"/>
</dbReference>
<gene>
    <name evidence="6" type="primary">oppF_1</name>
    <name evidence="6" type="ORF">Cocul_00137</name>
</gene>
<evidence type="ECO:0000259" key="5">
    <source>
        <dbReference type="PROSITE" id="PS50893"/>
    </source>
</evidence>
<feature type="domain" description="ABC transporter" evidence="5">
    <location>
        <begin position="13"/>
        <end position="252"/>
    </location>
</feature>
<dbReference type="GO" id="GO:0005524">
    <property type="term" value="F:ATP binding"/>
    <property type="evidence" value="ECO:0007669"/>
    <property type="project" value="UniProtKB-KW"/>
</dbReference>
<keyword evidence="7" id="KW-1185">Reference proteome</keyword>
<proteinExistence type="inferred from homology"/>
<dbReference type="AlphaFoldDB" id="A0A0Q0U063"/>
<evidence type="ECO:0000256" key="1">
    <source>
        <dbReference type="ARBA" id="ARBA00005417"/>
    </source>
</evidence>
<organism evidence="6 7">
    <name type="scientific">Corynebacterium oculi</name>
    <dbReference type="NCBI Taxonomy" id="1544416"/>
    <lineage>
        <taxon>Bacteria</taxon>
        <taxon>Bacillati</taxon>
        <taxon>Actinomycetota</taxon>
        <taxon>Actinomycetes</taxon>
        <taxon>Mycobacteriales</taxon>
        <taxon>Corynebacteriaceae</taxon>
        <taxon>Corynebacterium</taxon>
    </lineage>
</organism>
<dbReference type="EMBL" id="LKST01000001">
    <property type="protein sequence ID" value="KQB85004.1"/>
    <property type="molecule type" value="Genomic_DNA"/>
</dbReference>
<accession>A0A0Q0U063</accession>
<dbReference type="InterPro" id="IPR003439">
    <property type="entry name" value="ABC_transporter-like_ATP-bd"/>
</dbReference>
<evidence type="ECO:0000256" key="3">
    <source>
        <dbReference type="ARBA" id="ARBA00022741"/>
    </source>
</evidence>
<comment type="similarity">
    <text evidence="1">Belongs to the ABC transporter superfamily.</text>
</comment>
<name>A0A0Q0U063_9CORY</name>
<dbReference type="PROSITE" id="PS50893">
    <property type="entry name" value="ABC_TRANSPORTER_2"/>
    <property type="match status" value="1"/>
</dbReference>